<dbReference type="Gene3D" id="3.10.10.10">
    <property type="entry name" value="HIV Type 1 Reverse Transcriptase, subunit A, domain 1"/>
    <property type="match status" value="1"/>
</dbReference>
<keyword evidence="2" id="KW-1185">Reference proteome</keyword>
<dbReference type="InterPro" id="IPR043502">
    <property type="entry name" value="DNA/RNA_pol_sf"/>
</dbReference>
<dbReference type="InterPro" id="IPR043128">
    <property type="entry name" value="Rev_trsase/Diguanyl_cyclase"/>
</dbReference>
<sequence>MAHEALVEWLKLRKEYEEYTNDRCKDGKEDVAAVMKSVKSSFDANVLETLCEIQQITDSFQNQELPDVKELFREELRMNMSNSDIDARVIDSGEFLLGNDLLLKLGIDVERQIDLLAVPLVADENEDEFDDAEEPTIGETAQHEEDVRAKILELVELAIADGFPREYKKELTRIALRFDLFRSRLGADPPAKVPPVRIRLKPGAKPYRCKARKYPPEVRRFMEDFNAKLVELGWVYENRESRWACPALPVRKGGGEFRQTADYKPMNTLVEAIVGIMPDLQTDLEAVKGANFFGLFDFIKGYWQIALAEEFQEMLS</sequence>
<gene>
    <name evidence="1" type="ORF">PR003_g21915</name>
</gene>
<dbReference type="InterPro" id="IPR051320">
    <property type="entry name" value="Viral_Replic_Matur_Polypro"/>
</dbReference>
<proteinExistence type="predicted"/>
<dbReference type="SUPFAM" id="SSF56672">
    <property type="entry name" value="DNA/RNA polymerases"/>
    <property type="match status" value="1"/>
</dbReference>
<protein>
    <recommendedName>
        <fullName evidence="3">Reverse transcriptase domain-containing protein</fullName>
    </recommendedName>
</protein>
<dbReference type="Gene3D" id="3.30.70.270">
    <property type="match status" value="1"/>
</dbReference>
<name>A0A6A4DA12_9STRA</name>
<evidence type="ECO:0000313" key="1">
    <source>
        <dbReference type="EMBL" id="KAE9303791.1"/>
    </source>
</evidence>
<comment type="caution">
    <text evidence="1">The sequence shown here is derived from an EMBL/GenBank/DDBJ whole genome shotgun (WGS) entry which is preliminary data.</text>
</comment>
<dbReference type="PANTHER" id="PTHR33064">
    <property type="entry name" value="POL PROTEIN"/>
    <property type="match status" value="1"/>
</dbReference>
<dbReference type="PANTHER" id="PTHR33064:SF37">
    <property type="entry name" value="RIBONUCLEASE H"/>
    <property type="match status" value="1"/>
</dbReference>
<evidence type="ECO:0008006" key="3">
    <source>
        <dbReference type="Google" id="ProtNLM"/>
    </source>
</evidence>
<reference evidence="1 2" key="1">
    <citation type="submission" date="2018-08" db="EMBL/GenBank/DDBJ databases">
        <title>Genomic investigation of the strawberry pathogen Phytophthora fragariae indicates pathogenicity is determined by transcriptional variation in three key races.</title>
        <authorList>
            <person name="Adams T.M."/>
            <person name="Armitage A.D."/>
            <person name="Sobczyk M.K."/>
            <person name="Bates H.J."/>
            <person name="Dunwell J.M."/>
            <person name="Nellist C.F."/>
            <person name="Harrison R.J."/>
        </authorList>
    </citation>
    <scope>NUCLEOTIDE SEQUENCE [LARGE SCALE GENOMIC DNA]</scope>
    <source>
        <strain evidence="1 2">SCRP333</strain>
    </source>
</reference>
<dbReference type="AlphaFoldDB" id="A0A6A4DA12"/>
<organism evidence="1 2">
    <name type="scientific">Phytophthora rubi</name>
    <dbReference type="NCBI Taxonomy" id="129364"/>
    <lineage>
        <taxon>Eukaryota</taxon>
        <taxon>Sar</taxon>
        <taxon>Stramenopiles</taxon>
        <taxon>Oomycota</taxon>
        <taxon>Peronosporomycetes</taxon>
        <taxon>Peronosporales</taxon>
        <taxon>Peronosporaceae</taxon>
        <taxon>Phytophthora</taxon>
    </lineage>
</organism>
<dbReference type="EMBL" id="QXFT01002108">
    <property type="protein sequence ID" value="KAE9303791.1"/>
    <property type="molecule type" value="Genomic_DNA"/>
</dbReference>
<accession>A0A6A4DA12</accession>
<dbReference type="Proteomes" id="UP000434957">
    <property type="component" value="Unassembled WGS sequence"/>
</dbReference>
<evidence type="ECO:0000313" key="2">
    <source>
        <dbReference type="Proteomes" id="UP000434957"/>
    </source>
</evidence>